<organism evidence="1 2">
    <name type="scientific">Cellulomonas wangleii</name>
    <dbReference type="NCBI Taxonomy" id="2816956"/>
    <lineage>
        <taxon>Bacteria</taxon>
        <taxon>Bacillati</taxon>
        <taxon>Actinomycetota</taxon>
        <taxon>Actinomycetes</taxon>
        <taxon>Micrococcales</taxon>
        <taxon>Cellulomonadaceae</taxon>
        <taxon>Cellulomonas</taxon>
    </lineage>
</organism>
<protein>
    <submittedName>
        <fullName evidence="1">Uncharacterized protein</fullName>
    </submittedName>
</protein>
<proteinExistence type="predicted"/>
<keyword evidence="2" id="KW-1185">Reference proteome</keyword>
<dbReference type="EMBL" id="CP074405">
    <property type="protein sequence ID" value="QVI62353.1"/>
    <property type="molecule type" value="Genomic_DNA"/>
</dbReference>
<reference evidence="1 2" key="1">
    <citation type="submission" date="2021-05" db="EMBL/GenBank/DDBJ databases">
        <title>Novel species in genus Cellulomonas.</title>
        <authorList>
            <person name="Zhang G."/>
        </authorList>
    </citation>
    <scope>NUCLEOTIDE SEQUENCE [LARGE SCALE GENOMIC DNA]</scope>
    <source>
        <strain evidence="2">zg-ZUI222</strain>
    </source>
</reference>
<evidence type="ECO:0000313" key="1">
    <source>
        <dbReference type="EMBL" id="QVI62353.1"/>
    </source>
</evidence>
<sequence>MRHRLTDPVRATLNDSALGAVSVAAHRIDERLLAMAEAAEQFGGNGVFEWVTNTPAAARFFESPMSALGPRGYVRIVP</sequence>
<accession>A0ABX8D4G5</accession>
<evidence type="ECO:0000313" key="2">
    <source>
        <dbReference type="Proteomes" id="UP000677804"/>
    </source>
</evidence>
<dbReference type="Proteomes" id="UP000677804">
    <property type="component" value="Chromosome"/>
</dbReference>
<dbReference type="RefSeq" id="WP_207340020.1">
    <property type="nucleotide sequence ID" value="NZ_CP074405.1"/>
</dbReference>
<gene>
    <name evidence="1" type="ORF">KG103_18460</name>
</gene>
<name>A0ABX8D4G5_9CELL</name>